<evidence type="ECO:0000256" key="2">
    <source>
        <dbReference type="ARBA" id="ARBA00022475"/>
    </source>
</evidence>
<comment type="cofactor">
    <cofactor evidence="6">
        <name>Zn(2+)</name>
        <dbReference type="ChEBI" id="CHEBI:29105"/>
    </cofactor>
</comment>
<evidence type="ECO:0000313" key="8">
    <source>
        <dbReference type="Proteomes" id="UP001237207"/>
    </source>
</evidence>
<comment type="caution">
    <text evidence="7">The sequence shown here is derived from an EMBL/GenBank/DDBJ whole genome shotgun (WGS) entry which is preliminary data.</text>
</comment>
<dbReference type="PANTHER" id="PTHR38344">
    <property type="entry name" value="UPF0753 PROTEIN AQ_863"/>
    <property type="match status" value="1"/>
</dbReference>
<dbReference type="EMBL" id="JAUSUC010000047">
    <property type="protein sequence ID" value="MDQ0216384.1"/>
    <property type="molecule type" value="Genomic_DNA"/>
</dbReference>
<evidence type="ECO:0000256" key="3">
    <source>
        <dbReference type="ARBA" id="ARBA00022723"/>
    </source>
</evidence>
<keyword evidence="8" id="KW-1185">Reference proteome</keyword>
<comment type="function">
    <text evidence="6">Part of an energy-coupled inorganic carbon pump.</text>
</comment>
<feature type="binding site" evidence="6">
    <location>
        <position position="399"/>
    </location>
    <ligand>
        <name>Zn(2+)</name>
        <dbReference type="ChEBI" id="CHEBI:29105"/>
    </ligand>
</feature>
<feature type="binding site" evidence="6">
    <location>
        <position position="397"/>
    </location>
    <ligand>
        <name>Zn(2+)</name>
        <dbReference type="ChEBI" id="CHEBI:29105"/>
    </ligand>
</feature>
<proteinExistence type="inferred from homology"/>
<comment type="subunit">
    <text evidence="6">Forms a complex with DabB.</text>
</comment>
<dbReference type="GO" id="GO:0008270">
    <property type="term" value="F:zinc ion binding"/>
    <property type="evidence" value="ECO:0007669"/>
    <property type="project" value="UniProtKB-UniRule"/>
</dbReference>
<accession>A0AAJ1T5S6</accession>
<keyword evidence="4 6" id="KW-0862">Zinc</keyword>
<gene>
    <name evidence="6" type="primary">dabA</name>
    <name evidence="7" type="ORF">J2S13_002842</name>
</gene>
<dbReference type="HAMAP" id="MF_01871">
    <property type="entry name" value="DabA"/>
    <property type="match status" value="1"/>
</dbReference>
<keyword evidence="1 6" id="KW-0813">Transport</keyword>
<dbReference type="AlphaFoldDB" id="A0AAJ1T5S6"/>
<organism evidence="7 8">
    <name type="scientific">Oikeobacillus pervagus</name>
    <dbReference type="NCBI Taxonomy" id="1325931"/>
    <lineage>
        <taxon>Bacteria</taxon>
        <taxon>Bacillati</taxon>
        <taxon>Bacillota</taxon>
        <taxon>Bacilli</taxon>
        <taxon>Bacillales</taxon>
        <taxon>Bacillaceae</taxon>
        <taxon>Oikeobacillus</taxon>
    </lineage>
</organism>
<keyword evidence="2 6" id="KW-1003">Cell membrane</keyword>
<protein>
    <recommendedName>
        <fullName evidence="6">Probable inorganic carbon transporter subunit DabA</fullName>
    </recommendedName>
</protein>
<dbReference type="Pfam" id="PF10070">
    <property type="entry name" value="DabA"/>
    <property type="match status" value="1"/>
</dbReference>
<dbReference type="Proteomes" id="UP001237207">
    <property type="component" value="Unassembled WGS sequence"/>
</dbReference>
<keyword evidence="3 6" id="KW-0479">Metal-binding</keyword>
<dbReference type="PANTHER" id="PTHR38344:SF1">
    <property type="entry name" value="INORGANIC CARBON TRANSPORTER SUBUNIT DABA-RELATED"/>
    <property type="match status" value="1"/>
</dbReference>
<keyword evidence="5 6" id="KW-0472">Membrane</keyword>
<evidence type="ECO:0000256" key="1">
    <source>
        <dbReference type="ARBA" id="ARBA00022448"/>
    </source>
</evidence>
<evidence type="ECO:0000313" key="7">
    <source>
        <dbReference type="EMBL" id="MDQ0216384.1"/>
    </source>
</evidence>
<sequence>MNSTLTLNPTLTTNTAFTSTQSLNDLVKAASKVISPLGPISTFAARTPWVGMEQESFEEVARRLKTIVDVDIYPNEFVLRSAQNRGEIRQEFLEIQLQKWLDSQSLDIPHDVAERFCRSALLLDDPLPSKPLEISELKKIIKKVSHFNCRIIKKQTVKTFSQRMEQLGDGRIAKDLNRHMIKWCKLFLDDIQAVWSMPNRENGFYDAWRGIIKYDPSLKSTVRKKLNEGPQNADDALMNALQEMDIPFKEIQEYLEAHLYALPGWAGMMLWRSQQSAKEHSLLLEYLAVRVSMECALIKPYLPLPKQDIDAKAFLEPLVSAWAQWGDMPVSLISQLPPTELEAYLTLAYRFDKVARYRLWLEAWEKTYEDQLMKLITSKQSIVRKMDKTVMAQFVFCIDVRSEPFRRQLEQEGPFETIGAAGFFGLPIATTKLCSHHSHNSLPVMFNPQFKVKEISSDIELKQYQQRNQVVNSLSSTFKTMKHSLPSSMLLPEISGPWLGVQTLARSFIPKWAGSTFHKIQKKWLRKPFTKFTIEREHTIASELPIGFTDGEKVNYVRQALKMMGLTNHFAPIVVICGHGSYSTNNPYSSALDCGACGGASSGFNARVFASLCNLPKVRQTLEKEGISIPEDTVFVAAEHITTTDELKWLYVPELSNTAKDAFNQVESILLKVSEKANAERIPQLPNIHLNYKKPKAEAERFAEDWSEVRPEWGLAGNAAIIIGERRLTQDCNLNGRVFLHNYNWQNDKNGDLLEAIINGPGTVCEWINLQYYASTVAPHYYGSGSKTTQTVTAGIGVMQGNASDLLIGLPWQSVMQSDQNIYHSPIRLLVVIQAPREYVERTLSHNQAFNQKVQNGWVRLASIDPEGIWESWS</sequence>
<comment type="similarity">
    <text evidence="6">Belongs to the inorganic carbon transporter (TC 9.A.2) DabA family.</text>
</comment>
<evidence type="ECO:0000256" key="4">
    <source>
        <dbReference type="ARBA" id="ARBA00022833"/>
    </source>
</evidence>
<name>A0AAJ1T5S6_9BACI</name>
<dbReference type="InterPro" id="IPR018752">
    <property type="entry name" value="DabA"/>
</dbReference>
<evidence type="ECO:0000256" key="6">
    <source>
        <dbReference type="HAMAP-Rule" id="MF_01871"/>
    </source>
</evidence>
<feature type="binding site" evidence="6">
    <location>
        <position position="594"/>
    </location>
    <ligand>
        <name>Zn(2+)</name>
        <dbReference type="ChEBI" id="CHEBI:29105"/>
    </ligand>
</feature>
<feature type="binding site" evidence="6">
    <location>
        <position position="579"/>
    </location>
    <ligand>
        <name>Zn(2+)</name>
        <dbReference type="ChEBI" id="CHEBI:29105"/>
    </ligand>
</feature>
<evidence type="ECO:0000256" key="5">
    <source>
        <dbReference type="ARBA" id="ARBA00023136"/>
    </source>
</evidence>
<dbReference type="GO" id="GO:0005886">
    <property type="term" value="C:plasma membrane"/>
    <property type="evidence" value="ECO:0007669"/>
    <property type="project" value="UniProtKB-SubCell"/>
</dbReference>
<reference evidence="7" key="1">
    <citation type="submission" date="2023-07" db="EMBL/GenBank/DDBJ databases">
        <title>Genomic Encyclopedia of Type Strains, Phase IV (KMG-IV): sequencing the most valuable type-strain genomes for metagenomic binning, comparative biology and taxonomic classification.</title>
        <authorList>
            <person name="Goeker M."/>
        </authorList>
    </citation>
    <scope>NUCLEOTIDE SEQUENCE</scope>
    <source>
        <strain evidence="7">DSM 23947</strain>
    </source>
</reference>
<comment type="subcellular location">
    <subcellularLocation>
        <location evidence="6">Cell membrane</location>
        <topology evidence="6">Peripheral membrane protein</topology>
    </subcellularLocation>
</comment>